<protein>
    <recommendedName>
        <fullName evidence="4">DUF2946 domain-containing protein</fullName>
    </recommendedName>
</protein>
<keyword evidence="1" id="KW-0732">Signal</keyword>
<evidence type="ECO:0008006" key="4">
    <source>
        <dbReference type="Google" id="ProtNLM"/>
    </source>
</evidence>
<sequence>MKKRMQQRRSGMVALAAAVLFLLQALLGTFALAATTGPSMVDAFGNPLCITHMEEQQPAPAPGNDRSLAPDCCTLACGVATGFVPTDRAVAILFNPLAQPSQRMFDGIAEPIGPAYDDLPGHPRGPPAA</sequence>
<evidence type="ECO:0000313" key="3">
    <source>
        <dbReference type="Proteomes" id="UP000574761"/>
    </source>
</evidence>
<evidence type="ECO:0000313" key="2">
    <source>
        <dbReference type="EMBL" id="MBB3978449.1"/>
    </source>
</evidence>
<comment type="caution">
    <text evidence="2">The sequence shown here is derived from an EMBL/GenBank/DDBJ whole genome shotgun (WGS) entry which is preliminary data.</text>
</comment>
<name>A0A7W6DG98_9HYPH</name>
<feature type="signal peptide" evidence="1">
    <location>
        <begin position="1"/>
        <end position="33"/>
    </location>
</feature>
<accession>A0A7W6DG98</accession>
<dbReference type="EMBL" id="JACIEE010000007">
    <property type="protein sequence ID" value="MBB3978449.1"/>
    <property type="molecule type" value="Genomic_DNA"/>
</dbReference>
<keyword evidence="3" id="KW-1185">Reference proteome</keyword>
<gene>
    <name evidence="2" type="ORF">GGQ64_003683</name>
</gene>
<dbReference type="Proteomes" id="UP000574761">
    <property type="component" value="Unassembled WGS sequence"/>
</dbReference>
<organism evidence="2 3">
    <name type="scientific">Mycoplana azooxidifex</name>
    <dbReference type="NCBI Taxonomy" id="1636188"/>
    <lineage>
        <taxon>Bacteria</taxon>
        <taxon>Pseudomonadati</taxon>
        <taxon>Pseudomonadota</taxon>
        <taxon>Alphaproteobacteria</taxon>
        <taxon>Hyphomicrobiales</taxon>
        <taxon>Rhizobiaceae</taxon>
        <taxon>Mycoplana</taxon>
    </lineage>
</organism>
<evidence type="ECO:0000256" key="1">
    <source>
        <dbReference type="SAM" id="SignalP"/>
    </source>
</evidence>
<reference evidence="2 3" key="1">
    <citation type="submission" date="2020-08" db="EMBL/GenBank/DDBJ databases">
        <title>Genomic Encyclopedia of Type Strains, Phase IV (KMG-IV): sequencing the most valuable type-strain genomes for metagenomic binning, comparative biology and taxonomic classification.</title>
        <authorList>
            <person name="Goeker M."/>
        </authorList>
    </citation>
    <scope>NUCLEOTIDE SEQUENCE [LARGE SCALE GENOMIC DNA]</scope>
    <source>
        <strain evidence="2 3">DSM 100211</strain>
    </source>
</reference>
<feature type="chain" id="PRO_5031049858" description="DUF2946 domain-containing protein" evidence="1">
    <location>
        <begin position="34"/>
        <end position="129"/>
    </location>
</feature>
<proteinExistence type="predicted"/>
<dbReference type="AlphaFoldDB" id="A0A7W6DG98"/>